<comment type="caution">
    <text evidence="3">The sequence shown here is derived from an EMBL/GenBank/DDBJ whole genome shotgun (WGS) entry which is preliminary data.</text>
</comment>
<feature type="domain" description="Integrase catalytic" evidence="2">
    <location>
        <begin position="227"/>
        <end position="427"/>
    </location>
</feature>
<evidence type="ECO:0000313" key="4">
    <source>
        <dbReference type="Proteomes" id="UP000029392"/>
    </source>
</evidence>
<reference evidence="3 4" key="1">
    <citation type="submission" date="2013-09" db="EMBL/GenBank/DDBJ databases">
        <title>Genome sequencing of Arenimonas malthae.</title>
        <authorList>
            <person name="Chen F."/>
            <person name="Wang G."/>
        </authorList>
    </citation>
    <scope>NUCLEOTIDE SEQUENCE [LARGE SCALE GENOMIC DNA]</scope>
    <source>
        <strain evidence="3 4">CC-JY-1</strain>
    </source>
</reference>
<feature type="compositionally biased region" description="Basic residues" evidence="1">
    <location>
        <begin position="557"/>
        <end position="567"/>
    </location>
</feature>
<dbReference type="PATRIC" id="fig|1384054.3.peg.49"/>
<feature type="compositionally biased region" description="Low complexity" evidence="1">
    <location>
        <begin position="568"/>
        <end position="581"/>
    </location>
</feature>
<dbReference type="Gene3D" id="3.30.420.10">
    <property type="entry name" value="Ribonuclease H-like superfamily/Ribonuclease H"/>
    <property type="match status" value="1"/>
</dbReference>
<dbReference type="GO" id="GO:0003676">
    <property type="term" value="F:nucleic acid binding"/>
    <property type="evidence" value="ECO:0007669"/>
    <property type="project" value="InterPro"/>
</dbReference>
<dbReference type="InterPro" id="IPR015378">
    <property type="entry name" value="Transposase-like_Mu_C"/>
</dbReference>
<dbReference type="SUPFAM" id="SSF53098">
    <property type="entry name" value="Ribonuclease H-like"/>
    <property type="match status" value="1"/>
</dbReference>
<dbReference type="STRING" id="1384054.N790_00275"/>
<dbReference type="AlphaFoldDB" id="A0A091BN44"/>
<evidence type="ECO:0000313" key="3">
    <source>
        <dbReference type="EMBL" id="KFN52239.1"/>
    </source>
</evidence>
<dbReference type="PROSITE" id="PS50994">
    <property type="entry name" value="INTEGRASE"/>
    <property type="match status" value="1"/>
</dbReference>
<evidence type="ECO:0000256" key="1">
    <source>
        <dbReference type="SAM" id="MobiDB-lite"/>
    </source>
</evidence>
<dbReference type="SUPFAM" id="SSF50610">
    <property type="entry name" value="mu transposase, C-terminal domain"/>
    <property type="match status" value="1"/>
</dbReference>
<dbReference type="OrthoDB" id="501284at2"/>
<accession>A0A091BN44</accession>
<name>A0A091BN44_9GAMM</name>
<dbReference type="Pfam" id="PF09299">
    <property type="entry name" value="Mu-transpos_C"/>
    <property type="match status" value="1"/>
</dbReference>
<dbReference type="GO" id="GO:0015074">
    <property type="term" value="P:DNA integration"/>
    <property type="evidence" value="ECO:0007669"/>
    <property type="project" value="InterPro"/>
</dbReference>
<keyword evidence="4" id="KW-1185">Reference proteome</keyword>
<dbReference type="InterPro" id="IPR036397">
    <property type="entry name" value="RNaseH_sf"/>
</dbReference>
<dbReference type="InterPro" id="IPR009004">
    <property type="entry name" value="Transposase_Mu_C"/>
</dbReference>
<dbReference type="eggNOG" id="COG2801">
    <property type="taxonomic scope" value="Bacteria"/>
</dbReference>
<protein>
    <recommendedName>
        <fullName evidence="2">Integrase catalytic domain-containing protein</fullName>
    </recommendedName>
</protein>
<dbReference type="InterPro" id="IPR001584">
    <property type="entry name" value="Integrase_cat-core"/>
</dbReference>
<gene>
    <name evidence="3" type="ORF">N790_00275</name>
</gene>
<organism evidence="3 4">
    <name type="scientific">Arenimonas malthae CC-JY-1</name>
    <dbReference type="NCBI Taxonomy" id="1384054"/>
    <lineage>
        <taxon>Bacteria</taxon>
        <taxon>Pseudomonadati</taxon>
        <taxon>Pseudomonadota</taxon>
        <taxon>Gammaproteobacteria</taxon>
        <taxon>Lysobacterales</taxon>
        <taxon>Lysobacteraceae</taxon>
        <taxon>Arenimonas</taxon>
    </lineage>
</organism>
<dbReference type="Proteomes" id="UP000029392">
    <property type="component" value="Unassembled WGS sequence"/>
</dbReference>
<dbReference type="EMBL" id="AVCH01000001">
    <property type="protein sequence ID" value="KFN52239.1"/>
    <property type="molecule type" value="Genomic_DNA"/>
</dbReference>
<feature type="region of interest" description="Disordered" evidence="1">
    <location>
        <begin position="551"/>
        <end position="607"/>
    </location>
</feature>
<dbReference type="InterPro" id="IPR012337">
    <property type="entry name" value="RNaseH-like_sf"/>
</dbReference>
<evidence type="ECO:0000259" key="2">
    <source>
        <dbReference type="PROSITE" id="PS50994"/>
    </source>
</evidence>
<proteinExistence type="predicted"/>
<sequence length="607" mass="67012">MSPSDGEGAAMTLELTPGTTCVANGRVIQIDGADSLTHMRVRDVATGAVSSVAIARIEALPKTAAASSFEGIPAAEWKRCCDLAKDLTPLNSRTTVARSELEKLAKRHGISVRQLQRSRATFRKDPRASALARSPGGRPLGLNQLDPEVDALIKHVIAKHYLRRERPSKEYVVVRARSLARRLKLKPPSRSAVLTRIAREDGYQADRARLGCKAAKQRWEARTGKLEAERPLDLLEIDHTPADVLVLSDDRLTVIGRPWVTVAIDVATRCVMGMYISMDPPSAVSVSLCVEHTVLPKPENEGDPGIWPMYGKPKKILVDNGKDFRSMALQRGCQDHGIDLAWRPVRTPHYGAHIERLIGTLMQIAHLLPGTTFSNIRDKGDYDSAGKARLTLDEFRQWMTQKVCRTYHTRRHSSLGVPPLVAWERGLQDEQGQMVPPALPAAPLKFRMDFLPYVMRPVRRTGITFGASRYWHPDLSPLIRQDEVMVRYDPRSPGAVWVRRPDGMLVTAPAIAGRAVGEPGSRRALDAEAQARMDAMTDEGFEKTDQIEAAAQAQTRQARHPSRRPRTQRSSPRSAAASAAAVNPTDLSALPAKTPSARAPIPVEEWT</sequence>